<evidence type="ECO:0000256" key="3">
    <source>
        <dbReference type="ARBA" id="ARBA00005267"/>
    </source>
</evidence>
<proteinExistence type="inferred from homology"/>
<name>A0A3Q9QV84_9BACI</name>
<dbReference type="InterPro" id="IPR050619">
    <property type="entry name" value="Flavodoxin"/>
</dbReference>
<sequence length="149" mass="17294">MRAAIIYSSKTGNTEEVIQLLWRLFLEKQVQAECFRIEEFPIEDLNDYNAVVIGTYTWGNGEIPREMQAIYQVFETRNVKELVTGVVGTGDTCYPQFCGAVNKFRDMLFVQTNLAVTLKIELAPQIEDYARCQKFVELILNRVKKQQYH</sequence>
<evidence type="ECO:0000259" key="8">
    <source>
        <dbReference type="PROSITE" id="PS50902"/>
    </source>
</evidence>
<evidence type="ECO:0000256" key="1">
    <source>
        <dbReference type="ARBA" id="ARBA00001917"/>
    </source>
</evidence>
<accession>A0A3Q9QV84</accession>
<dbReference type="Pfam" id="PF00258">
    <property type="entry name" value="Flavodoxin_1"/>
    <property type="match status" value="1"/>
</dbReference>
<dbReference type="SUPFAM" id="SSF52218">
    <property type="entry name" value="Flavoproteins"/>
    <property type="match status" value="1"/>
</dbReference>
<dbReference type="PROSITE" id="PS50902">
    <property type="entry name" value="FLAVODOXIN_LIKE"/>
    <property type="match status" value="1"/>
</dbReference>
<protein>
    <submittedName>
        <fullName evidence="9">Flavodoxin</fullName>
    </submittedName>
</protein>
<keyword evidence="10" id="KW-1185">Reference proteome</keyword>
<evidence type="ECO:0000256" key="4">
    <source>
        <dbReference type="ARBA" id="ARBA00022448"/>
    </source>
</evidence>
<keyword evidence="4" id="KW-0813">Transport</keyword>
<dbReference type="EMBL" id="CP022572">
    <property type="protein sequence ID" value="AZU62208.1"/>
    <property type="molecule type" value="Genomic_DNA"/>
</dbReference>
<gene>
    <name evidence="9" type="ORF">CHR53_13455</name>
</gene>
<comment type="similarity">
    <text evidence="3">Belongs to the flavodoxin family.</text>
</comment>
<dbReference type="OrthoDB" id="9790745at2"/>
<dbReference type="AlphaFoldDB" id="A0A3Q9QV84"/>
<dbReference type="InterPro" id="IPR029039">
    <property type="entry name" value="Flavoprotein-like_sf"/>
</dbReference>
<dbReference type="GO" id="GO:0016651">
    <property type="term" value="F:oxidoreductase activity, acting on NAD(P)H"/>
    <property type="evidence" value="ECO:0007669"/>
    <property type="project" value="UniProtKB-ARBA"/>
</dbReference>
<dbReference type="InterPro" id="IPR008254">
    <property type="entry name" value="Flavodoxin/NO_synth"/>
</dbReference>
<evidence type="ECO:0000256" key="2">
    <source>
        <dbReference type="ARBA" id="ARBA00003297"/>
    </source>
</evidence>
<dbReference type="KEGG" id="nmk:CHR53_13455"/>
<feature type="domain" description="Flavodoxin-like" evidence="8">
    <location>
        <begin position="3"/>
        <end position="140"/>
    </location>
</feature>
<organism evidence="9 10">
    <name type="scientific">Neobacillus mesonae</name>
    <dbReference type="NCBI Taxonomy" id="1193713"/>
    <lineage>
        <taxon>Bacteria</taxon>
        <taxon>Bacillati</taxon>
        <taxon>Bacillota</taxon>
        <taxon>Bacilli</taxon>
        <taxon>Bacillales</taxon>
        <taxon>Bacillaceae</taxon>
        <taxon>Neobacillus</taxon>
    </lineage>
</organism>
<keyword evidence="5" id="KW-0285">Flavoprotein</keyword>
<dbReference type="PANTHER" id="PTHR42809:SF1">
    <property type="entry name" value="FLAVODOXIN 1"/>
    <property type="match status" value="1"/>
</dbReference>
<evidence type="ECO:0000313" key="10">
    <source>
        <dbReference type="Proteomes" id="UP000282892"/>
    </source>
</evidence>
<keyword evidence="6" id="KW-0288">FMN</keyword>
<dbReference type="PANTHER" id="PTHR42809">
    <property type="entry name" value="FLAVODOXIN 2"/>
    <property type="match status" value="1"/>
</dbReference>
<evidence type="ECO:0000256" key="6">
    <source>
        <dbReference type="ARBA" id="ARBA00022643"/>
    </source>
</evidence>
<dbReference type="Proteomes" id="UP000282892">
    <property type="component" value="Chromosome"/>
</dbReference>
<dbReference type="RefSeq" id="WP_066398921.1">
    <property type="nucleotide sequence ID" value="NZ_CP022572.1"/>
</dbReference>
<dbReference type="STRING" id="1193713.GCA_001636315_05128"/>
<evidence type="ECO:0000256" key="7">
    <source>
        <dbReference type="ARBA" id="ARBA00022982"/>
    </source>
</evidence>
<reference evidence="9 10" key="1">
    <citation type="submission" date="2017-07" db="EMBL/GenBank/DDBJ databases">
        <title>The complete genome sequence of Bacillus mesonae strain H20-5, an efficient strain improving plant abiotic stress resistance.</title>
        <authorList>
            <person name="Kim S.Y."/>
            <person name="Song H."/>
            <person name="Sang M.K."/>
            <person name="Weon H.-Y."/>
            <person name="Song J."/>
        </authorList>
    </citation>
    <scope>NUCLEOTIDE SEQUENCE [LARGE SCALE GENOMIC DNA]</scope>
    <source>
        <strain evidence="9 10">H20-5</strain>
    </source>
</reference>
<comment type="cofactor">
    <cofactor evidence="1">
        <name>FMN</name>
        <dbReference type="ChEBI" id="CHEBI:58210"/>
    </cofactor>
</comment>
<comment type="function">
    <text evidence="2">Low-potential electron donor to a number of redox enzymes.</text>
</comment>
<dbReference type="Gene3D" id="3.40.50.360">
    <property type="match status" value="1"/>
</dbReference>
<dbReference type="GO" id="GO:0010181">
    <property type="term" value="F:FMN binding"/>
    <property type="evidence" value="ECO:0007669"/>
    <property type="project" value="InterPro"/>
</dbReference>
<evidence type="ECO:0000256" key="5">
    <source>
        <dbReference type="ARBA" id="ARBA00022630"/>
    </source>
</evidence>
<evidence type="ECO:0000313" key="9">
    <source>
        <dbReference type="EMBL" id="AZU62208.1"/>
    </source>
</evidence>
<keyword evidence="7" id="KW-0249">Electron transport</keyword>